<dbReference type="InterPro" id="IPR017441">
    <property type="entry name" value="Protein_kinase_ATP_BS"/>
</dbReference>
<keyword evidence="6 7" id="KW-0067">ATP-binding</keyword>
<dbReference type="InterPro" id="IPR008271">
    <property type="entry name" value="Ser/Thr_kinase_AS"/>
</dbReference>
<dbReference type="GO" id="GO:0004674">
    <property type="term" value="F:protein serine/threonine kinase activity"/>
    <property type="evidence" value="ECO:0007669"/>
    <property type="project" value="UniProtKB-KW"/>
</dbReference>
<evidence type="ECO:0000256" key="8">
    <source>
        <dbReference type="SAM" id="MobiDB-lite"/>
    </source>
</evidence>
<keyword evidence="12" id="KW-1185">Reference proteome</keyword>
<dbReference type="Gene3D" id="1.10.510.10">
    <property type="entry name" value="Transferase(Phosphotransferase) domain 1"/>
    <property type="match status" value="1"/>
</dbReference>
<evidence type="ECO:0000313" key="12">
    <source>
        <dbReference type="Proteomes" id="UP000298127"/>
    </source>
</evidence>
<evidence type="ECO:0000256" key="2">
    <source>
        <dbReference type="ARBA" id="ARBA00022527"/>
    </source>
</evidence>
<dbReference type="PANTHER" id="PTHR43289">
    <property type="entry name" value="MITOGEN-ACTIVATED PROTEIN KINASE KINASE KINASE 20-RELATED"/>
    <property type="match status" value="1"/>
</dbReference>
<evidence type="ECO:0000256" key="7">
    <source>
        <dbReference type="PROSITE-ProRule" id="PRU10141"/>
    </source>
</evidence>
<name>A0A4Y9R1X8_9MICO</name>
<evidence type="ECO:0000256" key="3">
    <source>
        <dbReference type="ARBA" id="ARBA00022679"/>
    </source>
</evidence>
<keyword evidence="9" id="KW-0812">Transmembrane</keyword>
<dbReference type="EC" id="2.7.11.1" evidence="1"/>
<evidence type="ECO:0000256" key="5">
    <source>
        <dbReference type="ARBA" id="ARBA00022777"/>
    </source>
</evidence>
<keyword evidence="4 7" id="KW-0547">Nucleotide-binding</keyword>
<dbReference type="PROSITE" id="PS00108">
    <property type="entry name" value="PROTEIN_KINASE_ST"/>
    <property type="match status" value="1"/>
</dbReference>
<dbReference type="InterPro" id="IPR000719">
    <property type="entry name" value="Prot_kinase_dom"/>
</dbReference>
<gene>
    <name evidence="11" type="ORF">E4M00_10075</name>
</gene>
<sequence>MQSYLSTPVFCARSPTTSLRSRRPSGRADRVLLQEMTLLDSIDKPSGEPTRQSTSRYEFLEHLGSGGMAEVYRARDRELGRELAIKLFRDGADNPFDELRREREIQLLGALHHPGLVEIYDAGTFNDRGRPRRFIAMEYVAGRSLAARIRAGIPTHRQVADIGAQVADALAYVHSRDIVHRDVKPDNVLVTDDAAYGYTLIAKLADFGIAQFIDGSRFTNHDSVLGTASYISPEQARGEDVGTPSDIYSLGLVLLEAITGEREYRGAPLEAALERLHRSPRVPEGLPEEWVRLLTAMTLDDPAARPTAHDVAATMRDFIRASIIASRTAGSGRRARRSRGAESRAGSFDGTDAAGPRTGSMRFIALVAVANAVIGLVIGLLLGLHVWG</sequence>
<dbReference type="AlphaFoldDB" id="A0A4Y9R1X8"/>
<keyword evidence="9" id="KW-0472">Membrane</keyword>
<comment type="caution">
    <text evidence="11">The sequence shown here is derived from an EMBL/GenBank/DDBJ whole genome shotgun (WGS) entry which is preliminary data.</text>
</comment>
<feature type="transmembrane region" description="Helical" evidence="9">
    <location>
        <begin position="363"/>
        <end position="387"/>
    </location>
</feature>
<accession>A0A4Y9R1X8</accession>
<dbReference type="InterPro" id="IPR011009">
    <property type="entry name" value="Kinase-like_dom_sf"/>
</dbReference>
<dbReference type="GO" id="GO:0005524">
    <property type="term" value="F:ATP binding"/>
    <property type="evidence" value="ECO:0007669"/>
    <property type="project" value="UniProtKB-UniRule"/>
</dbReference>
<evidence type="ECO:0000313" key="11">
    <source>
        <dbReference type="EMBL" id="TFV98340.1"/>
    </source>
</evidence>
<proteinExistence type="predicted"/>
<dbReference type="PROSITE" id="PS00107">
    <property type="entry name" value="PROTEIN_KINASE_ATP"/>
    <property type="match status" value="1"/>
</dbReference>
<dbReference type="PROSITE" id="PS50011">
    <property type="entry name" value="PROTEIN_KINASE_DOM"/>
    <property type="match status" value="1"/>
</dbReference>
<reference evidence="11 12" key="1">
    <citation type="journal article" date="2018" name="J. Microbiol.">
        <title>Leifsonia flava sp. nov., a novel actinobacterium isolated from the rhizosphere of Aquilegia viridiflora.</title>
        <authorList>
            <person name="Cai Y."/>
            <person name="Tao W.Z."/>
            <person name="Ma Y.J."/>
            <person name="Cheng J."/>
            <person name="Zhang M.Y."/>
            <person name="Zhang Y.X."/>
        </authorList>
    </citation>
    <scope>NUCLEOTIDE SEQUENCE [LARGE SCALE GENOMIC DNA]</scope>
    <source>
        <strain evidence="11 12">SYP-B2174</strain>
    </source>
</reference>
<keyword evidence="3" id="KW-0808">Transferase</keyword>
<dbReference type="PANTHER" id="PTHR43289:SF6">
    <property type="entry name" value="SERINE_THREONINE-PROTEIN KINASE NEKL-3"/>
    <property type="match status" value="1"/>
</dbReference>
<dbReference type="SMART" id="SM00220">
    <property type="entry name" value="S_TKc"/>
    <property type="match status" value="1"/>
</dbReference>
<evidence type="ECO:0000256" key="6">
    <source>
        <dbReference type="ARBA" id="ARBA00022840"/>
    </source>
</evidence>
<evidence type="ECO:0000256" key="4">
    <source>
        <dbReference type="ARBA" id="ARBA00022741"/>
    </source>
</evidence>
<protein>
    <recommendedName>
        <fullName evidence="1">non-specific serine/threonine protein kinase</fullName>
        <ecNumber evidence="1">2.7.11.1</ecNumber>
    </recommendedName>
</protein>
<dbReference type="CDD" id="cd14014">
    <property type="entry name" value="STKc_PknB_like"/>
    <property type="match status" value="1"/>
</dbReference>
<dbReference type="Proteomes" id="UP000298127">
    <property type="component" value="Unassembled WGS sequence"/>
</dbReference>
<dbReference type="Gene3D" id="3.30.200.20">
    <property type="entry name" value="Phosphorylase Kinase, domain 1"/>
    <property type="match status" value="1"/>
</dbReference>
<organism evidence="11 12">
    <name type="scientific">Orlajensenia leifsoniae</name>
    <dbReference type="NCBI Taxonomy" id="2561933"/>
    <lineage>
        <taxon>Bacteria</taxon>
        <taxon>Bacillati</taxon>
        <taxon>Actinomycetota</taxon>
        <taxon>Actinomycetes</taxon>
        <taxon>Micrococcales</taxon>
        <taxon>Microbacteriaceae</taxon>
        <taxon>Orlajensenia</taxon>
    </lineage>
</organism>
<evidence type="ECO:0000256" key="1">
    <source>
        <dbReference type="ARBA" id="ARBA00012513"/>
    </source>
</evidence>
<evidence type="ECO:0000259" key="10">
    <source>
        <dbReference type="PROSITE" id="PS50011"/>
    </source>
</evidence>
<keyword evidence="9" id="KW-1133">Transmembrane helix</keyword>
<dbReference type="Pfam" id="PF00069">
    <property type="entry name" value="Pkinase"/>
    <property type="match status" value="1"/>
</dbReference>
<feature type="region of interest" description="Disordered" evidence="8">
    <location>
        <begin position="329"/>
        <end position="353"/>
    </location>
</feature>
<keyword evidence="5 11" id="KW-0418">Kinase</keyword>
<dbReference type="SUPFAM" id="SSF56112">
    <property type="entry name" value="Protein kinase-like (PK-like)"/>
    <property type="match status" value="1"/>
</dbReference>
<dbReference type="EMBL" id="SPQZ01000003">
    <property type="protein sequence ID" value="TFV98340.1"/>
    <property type="molecule type" value="Genomic_DNA"/>
</dbReference>
<keyword evidence="2 11" id="KW-0723">Serine/threonine-protein kinase</keyword>
<evidence type="ECO:0000256" key="9">
    <source>
        <dbReference type="SAM" id="Phobius"/>
    </source>
</evidence>
<feature type="domain" description="Protein kinase" evidence="10">
    <location>
        <begin position="57"/>
        <end position="319"/>
    </location>
</feature>
<feature type="binding site" evidence="7">
    <location>
        <position position="86"/>
    </location>
    <ligand>
        <name>ATP</name>
        <dbReference type="ChEBI" id="CHEBI:30616"/>
    </ligand>
</feature>